<proteinExistence type="predicted"/>
<dbReference type="WBParaSite" id="PS1159_v2.g10301.t1">
    <property type="protein sequence ID" value="PS1159_v2.g10301.t1"/>
    <property type="gene ID" value="PS1159_v2.g10301"/>
</dbReference>
<evidence type="ECO:0000313" key="2">
    <source>
        <dbReference type="WBParaSite" id="PS1159_v2.g10301.t1"/>
    </source>
</evidence>
<name>A0AC35ES33_9BILA</name>
<reference evidence="2" key="1">
    <citation type="submission" date="2022-11" db="UniProtKB">
        <authorList>
            <consortium name="WormBaseParasite"/>
        </authorList>
    </citation>
    <scope>IDENTIFICATION</scope>
</reference>
<accession>A0AC35ES33</accession>
<sequence>MYKSDGNDTLSLPPSDPRQSQTLSFTTTKSSFLKNSSSSSISIDFNITDEFESKYDTPPMSLKRSLTDYRQQRTSRQSSIFSSLSCDSSLHSKSDEKNEKMPLCDNILLPPCTPPLNFFAAPSPPMLPEIDEDFFPSQSEFLQSRNYLQSREFRSSSLPHAKKLDRLLNNFDEEENFMSRMLPSQYMPDFYDSQTPSENCFIDEMLPLTISSSCNTRSRHFIPEFPPPPQAMPLILSKSAINQASLFQEEQELPSDYVIGGYAPLQFGTEISQKNYVVRKLGFGHFSTVWLCYDTIKNAYNAVKVSRADDDYAQTCSNRVVKLIDEFFYVSPFGTHTCACQSPLGRSLYQLIVDHDQIGFSLQIIQKLAHQILEGLNFLHTDCGIIHTDLKPENITINCNSNDLYFLTKNALTDFVIAKKTVFAHGNFPSNITERLECANPIIYYESVKKLEKSRQEFLKIIWQNVFKEKEGQYEEFARICREKDIHAMFGEGLEHSDRRQSEQSYESSNDEKVEDLEKFLLSNEVSFKIVDLGTAQYRDNITSAQFQTLQYRSPECVLKHKITPAIDIWSLACVLFEAATGDYLFNPRGNRDDLDRNRAPYDLFCCFISILGSPPFDLKTVFPENHIYTKLFDKNGKFLNMPHFGTPSLSDHIKRHIDEKDVGVFISFMERMLCFNPERRGTAEDLLKHKWFKNFGFVNEKGKIE</sequence>
<organism evidence="1 2">
    <name type="scientific">Panagrolaimus sp. PS1159</name>
    <dbReference type="NCBI Taxonomy" id="55785"/>
    <lineage>
        <taxon>Eukaryota</taxon>
        <taxon>Metazoa</taxon>
        <taxon>Ecdysozoa</taxon>
        <taxon>Nematoda</taxon>
        <taxon>Chromadorea</taxon>
        <taxon>Rhabditida</taxon>
        <taxon>Tylenchina</taxon>
        <taxon>Panagrolaimomorpha</taxon>
        <taxon>Panagrolaimoidea</taxon>
        <taxon>Panagrolaimidae</taxon>
        <taxon>Panagrolaimus</taxon>
    </lineage>
</organism>
<evidence type="ECO:0000313" key="1">
    <source>
        <dbReference type="Proteomes" id="UP000887580"/>
    </source>
</evidence>
<dbReference type="Proteomes" id="UP000887580">
    <property type="component" value="Unplaced"/>
</dbReference>
<protein>
    <submittedName>
        <fullName evidence="2">Protein kinase domain-containing protein</fullName>
    </submittedName>
</protein>